<reference evidence="2" key="1">
    <citation type="journal article" date="2023" name="G3 (Bethesda)">
        <title>Whole genome assembly and annotation of the endangered Caribbean coral Acropora cervicornis.</title>
        <authorList>
            <person name="Selwyn J.D."/>
            <person name="Vollmer S.V."/>
        </authorList>
    </citation>
    <scope>NUCLEOTIDE SEQUENCE</scope>
    <source>
        <strain evidence="2">K2</strain>
    </source>
</reference>
<evidence type="ECO:0000256" key="1">
    <source>
        <dbReference type="SAM" id="MobiDB-lite"/>
    </source>
</evidence>
<organism evidence="2 3">
    <name type="scientific">Acropora cervicornis</name>
    <name type="common">Staghorn coral</name>
    <dbReference type="NCBI Taxonomy" id="6130"/>
    <lineage>
        <taxon>Eukaryota</taxon>
        <taxon>Metazoa</taxon>
        <taxon>Cnidaria</taxon>
        <taxon>Anthozoa</taxon>
        <taxon>Hexacorallia</taxon>
        <taxon>Scleractinia</taxon>
        <taxon>Astrocoeniina</taxon>
        <taxon>Acroporidae</taxon>
        <taxon>Acropora</taxon>
    </lineage>
</organism>
<feature type="region of interest" description="Disordered" evidence="1">
    <location>
        <begin position="1"/>
        <end position="23"/>
    </location>
</feature>
<accession>A0AAD9USM6</accession>
<reference evidence="2" key="2">
    <citation type="journal article" date="2023" name="Science">
        <title>Genomic signatures of disease resistance in endangered staghorn corals.</title>
        <authorList>
            <person name="Vollmer S.V."/>
            <person name="Selwyn J.D."/>
            <person name="Despard B.A."/>
            <person name="Roesel C.L."/>
        </authorList>
    </citation>
    <scope>NUCLEOTIDE SEQUENCE</scope>
    <source>
        <strain evidence="2">K2</strain>
    </source>
</reference>
<keyword evidence="3" id="KW-1185">Reference proteome</keyword>
<dbReference type="EMBL" id="JARQWQ010000145">
    <property type="protein sequence ID" value="KAK2548509.1"/>
    <property type="molecule type" value="Genomic_DNA"/>
</dbReference>
<comment type="caution">
    <text evidence="2">The sequence shown here is derived from an EMBL/GenBank/DDBJ whole genome shotgun (WGS) entry which is preliminary data.</text>
</comment>
<dbReference type="Proteomes" id="UP001249851">
    <property type="component" value="Unassembled WGS sequence"/>
</dbReference>
<evidence type="ECO:0000313" key="3">
    <source>
        <dbReference type="Proteomes" id="UP001249851"/>
    </source>
</evidence>
<dbReference type="AlphaFoldDB" id="A0AAD9USM6"/>
<feature type="compositionally biased region" description="Basic and acidic residues" evidence="1">
    <location>
        <begin position="8"/>
        <end position="19"/>
    </location>
</feature>
<proteinExistence type="predicted"/>
<name>A0AAD9USM6_ACRCE</name>
<evidence type="ECO:0000313" key="2">
    <source>
        <dbReference type="EMBL" id="KAK2548509.1"/>
    </source>
</evidence>
<protein>
    <submittedName>
        <fullName evidence="2">Uncharacterized protein</fullName>
    </submittedName>
</protein>
<sequence length="151" mass="17347">MRMQVCKKLSETTRRKEDTEGSVEPKPIRVLMKMDFHQCPRSMPKASDIRHLESFHQMTMAEALINPNVWQNLTCDNEFDENEFQPFPDNEASTTCFSSDVRRVSSNLAKTGCGKYHRILEGASSLMGKSNTRVQLQYKMATRKKQHTAST</sequence>
<gene>
    <name evidence="2" type="ORF">P5673_031293</name>
</gene>